<proteinExistence type="predicted"/>
<gene>
    <name evidence="3" type="ORF">BLNAU_21659</name>
</gene>
<evidence type="ECO:0000313" key="3">
    <source>
        <dbReference type="EMBL" id="KAK2943432.1"/>
    </source>
</evidence>
<dbReference type="SUPFAM" id="SSF52218">
    <property type="entry name" value="Flavoproteins"/>
    <property type="match status" value="1"/>
</dbReference>
<dbReference type="PANTHER" id="PTHR12239:SF41">
    <property type="entry name" value="MEMBRANE ASSOCIATED PROTEIN, PUTATIVE-RELATED"/>
    <property type="match status" value="1"/>
</dbReference>
<dbReference type="Pfam" id="PF12682">
    <property type="entry name" value="Flavodoxin_4"/>
    <property type="match status" value="1"/>
</dbReference>
<reference evidence="3 4" key="1">
    <citation type="journal article" date="2022" name="bioRxiv">
        <title>Genomics of Preaxostyla Flagellates Illuminates Evolutionary Transitions and the Path Towards Mitochondrial Loss.</title>
        <authorList>
            <person name="Novak L.V.F."/>
            <person name="Treitli S.C."/>
            <person name="Pyrih J."/>
            <person name="Halakuc P."/>
            <person name="Pipaliya S.V."/>
            <person name="Vacek V."/>
            <person name="Brzon O."/>
            <person name="Soukal P."/>
            <person name="Eme L."/>
            <person name="Dacks J.B."/>
            <person name="Karnkowska A."/>
            <person name="Elias M."/>
            <person name="Hampl V."/>
        </authorList>
    </citation>
    <scope>NUCLEOTIDE SEQUENCE [LARGE SCALE GENOMIC DNA]</scope>
    <source>
        <strain evidence="3">NAU3</strain>
        <tissue evidence="3">Gut</tissue>
    </source>
</reference>
<dbReference type="InterPro" id="IPR029039">
    <property type="entry name" value="Flavoprotein-like_sf"/>
</dbReference>
<dbReference type="Proteomes" id="UP001281761">
    <property type="component" value="Unassembled WGS sequence"/>
</dbReference>
<accession>A0ABQ9WVB7</accession>
<dbReference type="InterPro" id="IPR008254">
    <property type="entry name" value="Flavodoxin/NO_synth"/>
</dbReference>
<feature type="domain" description="Flavodoxin-like" evidence="2">
    <location>
        <begin position="19"/>
        <end position="201"/>
    </location>
</feature>
<dbReference type="PROSITE" id="PS00201">
    <property type="entry name" value="FLAVODOXIN"/>
    <property type="match status" value="1"/>
</dbReference>
<organism evidence="3 4">
    <name type="scientific">Blattamonas nauphoetae</name>
    <dbReference type="NCBI Taxonomy" id="2049346"/>
    <lineage>
        <taxon>Eukaryota</taxon>
        <taxon>Metamonada</taxon>
        <taxon>Preaxostyla</taxon>
        <taxon>Oxymonadida</taxon>
        <taxon>Blattamonas</taxon>
    </lineage>
</organism>
<evidence type="ECO:0000256" key="1">
    <source>
        <dbReference type="SAM" id="MobiDB-lite"/>
    </source>
</evidence>
<dbReference type="EMBL" id="JARBJD010000347">
    <property type="protein sequence ID" value="KAK2943432.1"/>
    <property type="molecule type" value="Genomic_DNA"/>
</dbReference>
<feature type="compositionally biased region" description="Basic and acidic residues" evidence="1">
    <location>
        <begin position="191"/>
        <end position="201"/>
    </location>
</feature>
<evidence type="ECO:0000313" key="4">
    <source>
        <dbReference type="Proteomes" id="UP001281761"/>
    </source>
</evidence>
<feature type="compositionally biased region" description="Acidic residues" evidence="1">
    <location>
        <begin position="397"/>
        <end position="406"/>
    </location>
</feature>
<keyword evidence="4" id="KW-1185">Reference proteome</keyword>
<dbReference type="Gene3D" id="3.40.50.360">
    <property type="match status" value="1"/>
</dbReference>
<dbReference type="InterPro" id="IPR001226">
    <property type="entry name" value="Flavodoxin_CS"/>
</dbReference>
<comment type="caution">
    <text evidence="3">The sequence shown here is derived from an EMBL/GenBank/DDBJ whole genome shotgun (WGS) entry which is preliminary data.</text>
</comment>
<feature type="compositionally biased region" description="Basic and acidic residues" evidence="1">
    <location>
        <begin position="218"/>
        <end position="396"/>
    </location>
</feature>
<feature type="region of interest" description="Disordered" evidence="1">
    <location>
        <begin position="184"/>
        <end position="406"/>
    </location>
</feature>
<dbReference type="PANTHER" id="PTHR12239">
    <property type="entry name" value="PROTEIN CBG20215-RELATED"/>
    <property type="match status" value="1"/>
</dbReference>
<name>A0ABQ9WVB7_9EUKA</name>
<protein>
    <recommendedName>
        <fullName evidence="2">Flavodoxin-like domain-containing protein</fullName>
    </recommendedName>
</protein>
<sequence>MIFSLTFLLPIILANDKSILILFYSKTGKTDTVAHELGFALQSFKNIKVDIEPISCEIDDSTFSGKAKMYAKSMIRAPATTCLKSNVDINAYDAVIVGGPVWAWTIPKHLENYLRELPFSSMPGKLFAFTTSGGSGPCNWGTAFTKSTGAVPLEVLDVRWGLERVEVLQQFAIRVARQIGIEDPSPQSQHIARDSKQKEIPETVPEPEIKGVGQDESEIMKKLEEEKLQKEEEERTRKEEEETKQKEEEERQQQEEKERQQKEEEERLTKEREEKLAEQKAEQERLRKEEEEKHQKELEEKLKKEEEEKKQKEEEERQKKEEEERRQKEEQERLRKEEEDRRQKEEEEKQQKEAERLRKEEEERKQKEEEERLRKEEEERKQKEEEEQLNKKKEEIENADELKDEI</sequence>
<dbReference type="InterPro" id="IPR052293">
    <property type="entry name" value="SRRP"/>
</dbReference>
<evidence type="ECO:0000259" key="2">
    <source>
        <dbReference type="PROSITE" id="PS50902"/>
    </source>
</evidence>
<dbReference type="PROSITE" id="PS50902">
    <property type="entry name" value="FLAVODOXIN_LIKE"/>
    <property type="match status" value="1"/>
</dbReference>